<name>A0A095SG68_9GAMM</name>
<dbReference type="OrthoDB" id="6366276at2"/>
<gene>
    <name evidence="2" type="ORF">Y5S_03173</name>
</gene>
<keyword evidence="3" id="KW-1185">Reference proteome</keyword>
<feature type="transmembrane region" description="Helical" evidence="1">
    <location>
        <begin position="161"/>
        <end position="182"/>
    </location>
</feature>
<feature type="transmembrane region" description="Helical" evidence="1">
    <location>
        <begin position="88"/>
        <end position="109"/>
    </location>
</feature>
<protein>
    <recommendedName>
        <fullName evidence="4">Glycerophosphoryl diester phosphodiesterase membrane domain-containing protein</fullName>
    </recommendedName>
</protein>
<dbReference type="PATRIC" id="fig|1177154.3.peg.3215"/>
<accession>A0A095SG68</accession>
<dbReference type="eggNOG" id="ENOG5032TBM">
    <property type="taxonomic scope" value="Bacteria"/>
</dbReference>
<reference evidence="2 3" key="1">
    <citation type="submission" date="2012-09" db="EMBL/GenBank/DDBJ databases">
        <title>Genome Sequence of alkane-degrading Bacterium Alcanivorax sp. 19-m-6.</title>
        <authorList>
            <person name="Lai Q."/>
            <person name="Shao Z."/>
        </authorList>
    </citation>
    <scope>NUCLEOTIDE SEQUENCE [LARGE SCALE GENOMIC DNA]</scope>
    <source>
        <strain evidence="2 3">19-m-6</strain>
    </source>
</reference>
<proteinExistence type="predicted"/>
<dbReference type="AlphaFoldDB" id="A0A095SG68"/>
<organism evidence="2 3">
    <name type="scientific">Alcanivorax nanhaiticus</name>
    <dbReference type="NCBI Taxonomy" id="1177154"/>
    <lineage>
        <taxon>Bacteria</taxon>
        <taxon>Pseudomonadati</taxon>
        <taxon>Pseudomonadota</taxon>
        <taxon>Gammaproteobacteria</taxon>
        <taxon>Oceanospirillales</taxon>
        <taxon>Alcanivoracaceae</taxon>
        <taxon>Alcanivorax</taxon>
    </lineage>
</organism>
<evidence type="ECO:0000256" key="1">
    <source>
        <dbReference type="SAM" id="Phobius"/>
    </source>
</evidence>
<evidence type="ECO:0000313" key="2">
    <source>
        <dbReference type="EMBL" id="KGD63537.1"/>
    </source>
</evidence>
<evidence type="ECO:0008006" key="4">
    <source>
        <dbReference type="Google" id="ProtNLM"/>
    </source>
</evidence>
<sequence>MIGQRFREILYFWWRHLGPLFLVTAPFALATEILQWVFGPAISLPETPEGTFTLTTSSLVLIMLLRPLAEGTIISQLASSGAGKPGGLLACMAPSLLMYPALLATYALIAMGVALGWLAFFFPALWVYARLSFAPYLVVLHRRHPIQALRQSFAMTEAQQWPLLLIIVLVFLTYLMTSSIIANTIATLVTHDVAAALLIALPISVMAVINNVAIFRYWELAGTETPS</sequence>
<dbReference type="Proteomes" id="UP000029444">
    <property type="component" value="Unassembled WGS sequence"/>
</dbReference>
<keyword evidence="1" id="KW-0812">Transmembrane</keyword>
<dbReference type="EMBL" id="ARXV01000016">
    <property type="protein sequence ID" value="KGD63537.1"/>
    <property type="molecule type" value="Genomic_DNA"/>
</dbReference>
<feature type="transmembrane region" description="Helical" evidence="1">
    <location>
        <begin position="20"/>
        <end position="38"/>
    </location>
</feature>
<comment type="caution">
    <text evidence="2">The sequence shown here is derived from an EMBL/GenBank/DDBJ whole genome shotgun (WGS) entry which is preliminary data.</text>
</comment>
<dbReference type="RefSeq" id="WP_035234455.1">
    <property type="nucleotide sequence ID" value="NZ_ARXV01000016.1"/>
</dbReference>
<keyword evidence="1" id="KW-1133">Transmembrane helix</keyword>
<feature type="transmembrane region" description="Helical" evidence="1">
    <location>
        <begin position="115"/>
        <end position="140"/>
    </location>
</feature>
<feature type="transmembrane region" description="Helical" evidence="1">
    <location>
        <begin position="194"/>
        <end position="218"/>
    </location>
</feature>
<evidence type="ECO:0000313" key="3">
    <source>
        <dbReference type="Proteomes" id="UP000029444"/>
    </source>
</evidence>
<keyword evidence="1" id="KW-0472">Membrane</keyword>
<dbReference type="STRING" id="1177154.Y5S_03173"/>
<feature type="transmembrane region" description="Helical" evidence="1">
    <location>
        <begin position="50"/>
        <end position="68"/>
    </location>
</feature>